<dbReference type="InterPro" id="IPR011110">
    <property type="entry name" value="Reg_prop"/>
</dbReference>
<dbReference type="Pfam" id="PF07494">
    <property type="entry name" value="Reg_prop"/>
    <property type="match status" value="1"/>
</dbReference>
<evidence type="ECO:0000313" key="3">
    <source>
        <dbReference type="Proteomes" id="UP001226762"/>
    </source>
</evidence>
<dbReference type="Gene3D" id="2.130.10.10">
    <property type="entry name" value="YVTN repeat-like/Quinoprotein amine dehydrogenase"/>
    <property type="match status" value="2"/>
</dbReference>
<protein>
    <recommendedName>
        <fullName evidence="4">Two component regulator with propeller domain</fullName>
    </recommendedName>
</protein>
<sequence length="350" mass="37253">MENLQPIKNRYRTAVSLAGFWLLAAGVAVWSLFPTHIDYVAPQGWRHVAPQMQVQDILAGSKTVWLAGIEGLAKVGAQGHVTTVKVDGVEDEPMVRAIAVDASGMIWIAHRAGLSRVDGENESSSDVARGPGGQMRALALDTLGRLWAGGDSGLFRISPDGTATHVELPVGGVEITALLADTQGGLWVGSVKHGLLRLEGEDWSAWGVAEGLPHPQVTSLMQDRDSRIWVGTGFYSKGGAARLDSMSDGWKITAVLTDADLAGPKVRSLFQDAYGGMWFGHEYDGLTLRRDGKTLATLGVQDGLPDAEVTVIRSDGSGGMWIGTLKGAVHLSAATLTQLYEKYPGENDDA</sequence>
<dbReference type="RefSeq" id="WP_306735336.1">
    <property type="nucleotide sequence ID" value="NZ_JANHAX010000002.1"/>
</dbReference>
<evidence type="ECO:0000313" key="2">
    <source>
        <dbReference type="EMBL" id="MDQ2090073.1"/>
    </source>
</evidence>
<keyword evidence="3" id="KW-1185">Reference proteome</keyword>
<keyword evidence="1" id="KW-1133">Transmembrane helix</keyword>
<reference evidence="2" key="1">
    <citation type="submission" date="2022-07" db="EMBL/GenBank/DDBJ databases">
        <authorList>
            <person name="Otstavnykh N."/>
            <person name="Isaeva M."/>
            <person name="Bystritskaya E."/>
        </authorList>
    </citation>
    <scope>NUCLEOTIDE SEQUENCE</scope>
    <source>
        <strain evidence="2">KCTC 52189</strain>
    </source>
</reference>
<keyword evidence="1" id="KW-0812">Transmembrane</keyword>
<comment type="caution">
    <text evidence="2">The sequence shown here is derived from an EMBL/GenBank/DDBJ whole genome shotgun (WGS) entry which is preliminary data.</text>
</comment>
<dbReference type="InterPro" id="IPR015943">
    <property type="entry name" value="WD40/YVTN_repeat-like_dom_sf"/>
</dbReference>
<evidence type="ECO:0000256" key="1">
    <source>
        <dbReference type="SAM" id="Phobius"/>
    </source>
</evidence>
<dbReference type="EMBL" id="JANHAX010000002">
    <property type="protein sequence ID" value="MDQ2090073.1"/>
    <property type="molecule type" value="Genomic_DNA"/>
</dbReference>
<dbReference type="SUPFAM" id="SSF63829">
    <property type="entry name" value="Calcium-dependent phosphotriesterase"/>
    <property type="match status" value="1"/>
</dbReference>
<organism evidence="2 3">
    <name type="scientific">Marimonas arenosa</name>
    <dbReference type="NCBI Taxonomy" id="1795305"/>
    <lineage>
        <taxon>Bacteria</taxon>
        <taxon>Pseudomonadati</taxon>
        <taxon>Pseudomonadota</taxon>
        <taxon>Alphaproteobacteria</taxon>
        <taxon>Rhodobacterales</taxon>
        <taxon>Paracoccaceae</taxon>
        <taxon>Marimonas</taxon>
    </lineage>
</organism>
<accession>A0AAE3WEB2</accession>
<name>A0AAE3WEB2_9RHOB</name>
<feature type="transmembrane region" description="Helical" evidence="1">
    <location>
        <begin position="12"/>
        <end position="33"/>
    </location>
</feature>
<reference evidence="2" key="2">
    <citation type="submission" date="2023-02" db="EMBL/GenBank/DDBJ databases">
        <title>'Rhodoalgimonas zhirmunskyi' gen. nov., isolated from a red alga.</title>
        <authorList>
            <person name="Nedashkovskaya O.I."/>
            <person name="Otstavnykh N.Y."/>
            <person name="Bystritskaya E.P."/>
            <person name="Balabanova L.A."/>
            <person name="Isaeva M.P."/>
        </authorList>
    </citation>
    <scope>NUCLEOTIDE SEQUENCE</scope>
    <source>
        <strain evidence="2">KCTC 52189</strain>
    </source>
</reference>
<evidence type="ECO:0008006" key="4">
    <source>
        <dbReference type="Google" id="ProtNLM"/>
    </source>
</evidence>
<dbReference type="Proteomes" id="UP001226762">
    <property type="component" value="Unassembled WGS sequence"/>
</dbReference>
<proteinExistence type="predicted"/>
<keyword evidence="1" id="KW-0472">Membrane</keyword>
<gene>
    <name evidence="2" type="ORF">NO357_09205</name>
</gene>
<dbReference type="AlphaFoldDB" id="A0AAE3WEB2"/>